<keyword evidence="2" id="KW-1185">Reference proteome</keyword>
<sequence>MRSRFVTHTGALMRAFCGIFGLFAFLLMQGCSHVEHFRDPNMDFGAIQSVAVMPFGNLSKDTQAAERVRDVFNTKLLATGALYVIPVGEVSRVTGVAGVMNPTAPTPEEVVKLAKMIKADAVITGMVREYGDVRSGSSMADVISLSLQVMEAQTGRVVWSASATEGGIGFTDRLLGGGGRPLNDVTEKAVDDLISKLFQ</sequence>
<dbReference type="PROSITE" id="PS51257">
    <property type="entry name" value="PROKAR_LIPOPROTEIN"/>
    <property type="match status" value="1"/>
</dbReference>
<dbReference type="eggNOG" id="COG4380">
    <property type="taxonomic scope" value="Bacteria"/>
</dbReference>
<dbReference type="RefSeq" id="WP_010943135.1">
    <property type="nucleotide sequence ID" value="NC_002939.5"/>
</dbReference>
<dbReference type="SMR" id="Q74A92"/>
<reference evidence="1 2" key="1">
    <citation type="journal article" date="2003" name="Science">
        <title>Genome of Geobacter sulfurreducens: metal reduction in subsurface environments.</title>
        <authorList>
            <person name="Methe B.A."/>
            <person name="Nelson K.E."/>
            <person name="Eisen J.A."/>
            <person name="Paulsen I.T."/>
            <person name="Nelson W."/>
            <person name="Heidelberg J.F."/>
            <person name="Wu D."/>
            <person name="Wu M."/>
            <person name="Ward N."/>
            <person name="Beanan M.J."/>
            <person name="Dodson R.J."/>
            <person name="Madupu R."/>
            <person name="Brinkac L.M."/>
            <person name="Daugherty S.C."/>
            <person name="DeBoy R.T."/>
            <person name="Durkin A.S."/>
            <person name="Gwinn M."/>
            <person name="Kolonay J.F."/>
            <person name="Sullivan S.A."/>
            <person name="Haft D.H."/>
            <person name="Selengut J."/>
            <person name="Davidsen T.M."/>
            <person name="Zafar N."/>
            <person name="White O."/>
            <person name="Tran B."/>
            <person name="Romero C."/>
            <person name="Forberger H.A."/>
            <person name="Weidman J."/>
            <person name="Khouri H."/>
            <person name="Feldblyum T.V."/>
            <person name="Utterback T.R."/>
            <person name="Van Aken S.E."/>
            <person name="Lovley D.R."/>
            <person name="Fraser C.M."/>
        </authorList>
    </citation>
    <scope>NUCLEOTIDE SEQUENCE [LARGE SCALE GENOMIC DNA]</scope>
    <source>
        <strain evidence="2">ATCC 51573 / DSM 12127 / PCA</strain>
    </source>
</reference>
<organism evidence="1 2">
    <name type="scientific">Geobacter sulfurreducens (strain ATCC 51573 / DSM 12127 / PCA)</name>
    <dbReference type="NCBI Taxonomy" id="243231"/>
    <lineage>
        <taxon>Bacteria</taxon>
        <taxon>Pseudomonadati</taxon>
        <taxon>Thermodesulfobacteriota</taxon>
        <taxon>Desulfuromonadia</taxon>
        <taxon>Geobacterales</taxon>
        <taxon>Geobacteraceae</taxon>
        <taxon>Geobacter</taxon>
    </lineage>
</organism>
<reference evidence="1 2" key="2">
    <citation type="journal article" date="2012" name="BMC Genomics">
        <title>Comparative genomic analysis of Geobacter sulfurreducens KN400, a strain with enhanced capacity for extracellular electron transfer and electricity production.</title>
        <authorList>
            <person name="Butler J.E."/>
            <person name="Young N.D."/>
            <person name="Aklujkar M."/>
            <person name="Lovley D.R."/>
        </authorList>
    </citation>
    <scope>NUCLEOTIDE SEQUENCE [LARGE SCALE GENOMIC DNA]</scope>
    <source>
        <strain evidence="2">ATCC 51573 / DSM 12127 / PCA</strain>
    </source>
</reference>
<dbReference type="Gene3D" id="3.40.50.10610">
    <property type="entry name" value="ABC-type transport auxiliary lipoprotein component"/>
    <property type="match status" value="1"/>
</dbReference>
<dbReference type="InterPro" id="IPR008517">
    <property type="entry name" value="GNA1162-like"/>
</dbReference>
<evidence type="ECO:0000313" key="2">
    <source>
        <dbReference type="Proteomes" id="UP000000577"/>
    </source>
</evidence>
<dbReference type="InParanoid" id="Q74A92"/>
<evidence type="ECO:0000313" key="1">
    <source>
        <dbReference type="EMBL" id="AAR35871.1"/>
    </source>
</evidence>
<dbReference type="KEGG" id="gsu:GSU2498"/>
<dbReference type="HOGENOM" id="CLU_121862_0_0_7"/>
<gene>
    <name evidence="1" type="ordered locus">GSU2498</name>
</gene>
<dbReference type="EMBL" id="AE017180">
    <property type="protein sequence ID" value="AAR35871.1"/>
    <property type="molecule type" value="Genomic_DNA"/>
</dbReference>
<dbReference type="AlphaFoldDB" id="Q74A92"/>
<protein>
    <submittedName>
        <fullName evidence="1">Lipoprotein, putative</fullName>
    </submittedName>
</protein>
<dbReference type="PATRIC" id="fig|243231.5.peg.2525"/>
<dbReference type="EnsemblBacteria" id="AAR35871">
    <property type="protein sequence ID" value="AAR35871"/>
    <property type="gene ID" value="GSU2498"/>
</dbReference>
<dbReference type="OrthoDB" id="5395574at2"/>
<proteinExistence type="predicted"/>
<name>Q74A92_GEOSL</name>
<accession>Q74A92</accession>
<dbReference type="STRING" id="243231.GSU2498"/>
<dbReference type="Proteomes" id="UP000000577">
    <property type="component" value="Chromosome"/>
</dbReference>
<dbReference type="Pfam" id="PF05643">
    <property type="entry name" value="GNA1162-like"/>
    <property type="match status" value="1"/>
</dbReference>
<keyword evidence="1" id="KW-0449">Lipoprotein</keyword>